<evidence type="ECO:0000259" key="1">
    <source>
        <dbReference type="PROSITE" id="PS51729"/>
    </source>
</evidence>
<dbReference type="PROSITE" id="PS51729">
    <property type="entry name" value="GNAT_YJDJ"/>
    <property type="match status" value="1"/>
</dbReference>
<reference evidence="2 3" key="1">
    <citation type="journal article" date="2021" name="Int. J. Syst. Evol. Microbiol.">
        <title>Reticulibacter mediterranei gen. nov., sp. nov., within the new family Reticulibacteraceae fam. nov., and Ktedonospora formicarum gen. nov., sp. nov., Ktedonobacter robiniae sp. nov., Dictyobacter formicarum sp. nov. and Dictyobacter arantiisoli sp. nov., belonging to the class Ktedonobacteria.</title>
        <authorList>
            <person name="Yabe S."/>
            <person name="Zheng Y."/>
            <person name="Wang C.M."/>
            <person name="Sakai Y."/>
            <person name="Abe K."/>
            <person name="Yokota A."/>
            <person name="Donadio S."/>
            <person name="Cavaletti L."/>
            <person name="Monciardini P."/>
        </authorList>
    </citation>
    <scope>NUCLEOTIDE SEQUENCE [LARGE SCALE GENOMIC DNA]</scope>
    <source>
        <strain evidence="2 3">SOSP1-9</strain>
    </source>
</reference>
<dbReference type="Proteomes" id="UP000635565">
    <property type="component" value="Unassembled WGS sequence"/>
</dbReference>
<evidence type="ECO:0000313" key="2">
    <source>
        <dbReference type="EMBL" id="GHO86965.1"/>
    </source>
</evidence>
<dbReference type="RefSeq" id="WP_201364579.1">
    <property type="nucleotide sequence ID" value="NZ_BNJJ01000015.1"/>
</dbReference>
<accession>A0ABQ3VLJ4</accession>
<keyword evidence="3" id="KW-1185">Reference proteome</keyword>
<proteinExistence type="predicted"/>
<protein>
    <recommendedName>
        <fullName evidence="1">N-acetyltransferase domain-containing protein</fullName>
    </recommendedName>
</protein>
<evidence type="ECO:0000313" key="3">
    <source>
        <dbReference type="Proteomes" id="UP000635565"/>
    </source>
</evidence>
<dbReference type="Pfam" id="PF14542">
    <property type="entry name" value="Acetyltransf_CG"/>
    <property type="match status" value="1"/>
</dbReference>
<dbReference type="InterPro" id="IPR031165">
    <property type="entry name" value="GNAT_YJDJ"/>
</dbReference>
<dbReference type="Gene3D" id="3.40.630.30">
    <property type="match status" value="1"/>
</dbReference>
<gene>
    <name evidence="2" type="ORF">KSZ_49710</name>
</gene>
<sequence>MKPGPRWDSGIERHWNDEDGGECGDQIIFLHTGVPAALEGHGIASKRASFALEEARLQHFTVIPRCPFVASYI</sequence>
<comment type="caution">
    <text evidence="2">The sequence shown here is derived from an EMBL/GenBank/DDBJ whole genome shotgun (WGS) entry which is preliminary data.</text>
</comment>
<name>A0ABQ3VLJ4_9CHLR</name>
<dbReference type="InterPro" id="IPR016181">
    <property type="entry name" value="Acyl_CoA_acyltransferase"/>
</dbReference>
<organism evidence="2 3">
    <name type="scientific">Dictyobacter formicarum</name>
    <dbReference type="NCBI Taxonomy" id="2778368"/>
    <lineage>
        <taxon>Bacteria</taxon>
        <taxon>Bacillati</taxon>
        <taxon>Chloroflexota</taxon>
        <taxon>Ktedonobacteria</taxon>
        <taxon>Ktedonobacterales</taxon>
        <taxon>Dictyobacteraceae</taxon>
        <taxon>Dictyobacter</taxon>
    </lineage>
</organism>
<dbReference type="EMBL" id="BNJJ01000015">
    <property type="protein sequence ID" value="GHO86965.1"/>
    <property type="molecule type" value="Genomic_DNA"/>
</dbReference>
<dbReference type="SUPFAM" id="SSF55729">
    <property type="entry name" value="Acyl-CoA N-acyltransferases (Nat)"/>
    <property type="match status" value="1"/>
</dbReference>
<feature type="domain" description="N-acetyltransferase" evidence="1">
    <location>
        <begin position="1"/>
        <end position="73"/>
    </location>
</feature>